<sequence length="240" mass="27249">MEDLESKHYQELMALKKEYEEFVYIVSHDLKSPLRAIANISSWIEDDLEGNDNAEIIANFSLMKGRVARLESMMNALIELSRVNRLELDQYEVSIPELVKECAAMATTTPNVSFHYRIEIEHEKVTTLAKKLEKVLFNLIENAIQFHDKDKINIFIEIIETNLAYEFAIRDDGPGIPEAVREKIFNIFYTVSAKDLVETTGAGLTICKKIVKLVGGTIELVSGEGSGTTFKFSWPKEIVL</sequence>
<evidence type="ECO:0000256" key="4">
    <source>
        <dbReference type="ARBA" id="ARBA00022679"/>
    </source>
</evidence>
<dbReference type="Gene3D" id="3.30.565.10">
    <property type="entry name" value="Histidine kinase-like ATPase, C-terminal domain"/>
    <property type="match status" value="1"/>
</dbReference>
<dbReference type="AlphaFoldDB" id="A0A923MZX8"/>
<evidence type="ECO:0000256" key="5">
    <source>
        <dbReference type="ARBA" id="ARBA00022777"/>
    </source>
</evidence>
<dbReference type="InterPro" id="IPR003594">
    <property type="entry name" value="HATPase_dom"/>
</dbReference>
<dbReference type="PROSITE" id="PS50109">
    <property type="entry name" value="HIS_KIN"/>
    <property type="match status" value="1"/>
</dbReference>
<gene>
    <name evidence="8" type="ORF">H8R25_10170</name>
</gene>
<dbReference type="InterPro" id="IPR003661">
    <property type="entry name" value="HisK_dim/P_dom"/>
</dbReference>
<dbReference type="PANTHER" id="PTHR43711">
    <property type="entry name" value="TWO-COMPONENT HISTIDINE KINASE"/>
    <property type="match status" value="1"/>
</dbReference>
<evidence type="ECO:0000259" key="7">
    <source>
        <dbReference type="PROSITE" id="PS50109"/>
    </source>
</evidence>
<dbReference type="EC" id="2.7.13.3" evidence="2"/>
<keyword evidence="3" id="KW-0597">Phosphoprotein</keyword>
<dbReference type="Gene3D" id="1.10.287.130">
    <property type="match status" value="1"/>
</dbReference>
<dbReference type="SUPFAM" id="SSF47384">
    <property type="entry name" value="Homodimeric domain of signal transducing histidine kinase"/>
    <property type="match status" value="1"/>
</dbReference>
<keyword evidence="4" id="KW-0808">Transferase</keyword>
<dbReference type="CDD" id="cd00082">
    <property type="entry name" value="HisKA"/>
    <property type="match status" value="1"/>
</dbReference>
<comment type="catalytic activity">
    <reaction evidence="1">
        <text>ATP + protein L-histidine = ADP + protein N-phospho-L-histidine.</text>
        <dbReference type="EC" id="2.7.13.3"/>
    </reaction>
</comment>
<evidence type="ECO:0000256" key="2">
    <source>
        <dbReference type="ARBA" id="ARBA00012438"/>
    </source>
</evidence>
<proteinExistence type="predicted"/>
<dbReference type="InterPro" id="IPR005467">
    <property type="entry name" value="His_kinase_dom"/>
</dbReference>
<dbReference type="SMART" id="SM00387">
    <property type="entry name" value="HATPase_c"/>
    <property type="match status" value="1"/>
</dbReference>
<dbReference type="Pfam" id="PF02518">
    <property type="entry name" value="HATPase_c"/>
    <property type="match status" value="1"/>
</dbReference>
<keyword evidence="9" id="KW-1185">Reference proteome</keyword>
<dbReference type="InterPro" id="IPR036097">
    <property type="entry name" value="HisK_dim/P_sf"/>
</dbReference>
<dbReference type="PRINTS" id="PR00344">
    <property type="entry name" value="BCTRLSENSOR"/>
</dbReference>
<dbReference type="RefSeq" id="WP_187018633.1">
    <property type="nucleotide sequence ID" value="NZ_JACRUK010000021.1"/>
</dbReference>
<dbReference type="InterPro" id="IPR004358">
    <property type="entry name" value="Sig_transdc_His_kin-like_C"/>
</dbReference>
<evidence type="ECO:0000256" key="6">
    <source>
        <dbReference type="ARBA" id="ARBA00023012"/>
    </source>
</evidence>
<keyword evidence="6" id="KW-0902">Two-component regulatory system</keyword>
<dbReference type="SMART" id="SM00388">
    <property type="entry name" value="HisKA"/>
    <property type="match status" value="1"/>
</dbReference>
<evidence type="ECO:0000256" key="1">
    <source>
        <dbReference type="ARBA" id="ARBA00000085"/>
    </source>
</evidence>
<evidence type="ECO:0000313" key="9">
    <source>
        <dbReference type="Proteomes" id="UP000641454"/>
    </source>
</evidence>
<dbReference type="PANTHER" id="PTHR43711:SF31">
    <property type="entry name" value="HISTIDINE KINASE"/>
    <property type="match status" value="1"/>
</dbReference>
<reference evidence="8 9" key="1">
    <citation type="submission" date="2020-08" db="EMBL/GenBank/DDBJ databases">
        <title>Description of novel Flavobacterium F-392 isolate.</title>
        <authorList>
            <person name="Saticioglu I.B."/>
            <person name="Duman M."/>
            <person name="Altun S."/>
        </authorList>
    </citation>
    <scope>NUCLEOTIDE SEQUENCE [LARGE SCALE GENOMIC DNA]</scope>
    <source>
        <strain evidence="8 9">F-392</strain>
    </source>
</reference>
<keyword evidence="5 8" id="KW-0418">Kinase</keyword>
<evidence type="ECO:0000256" key="3">
    <source>
        <dbReference type="ARBA" id="ARBA00022553"/>
    </source>
</evidence>
<dbReference type="InterPro" id="IPR050736">
    <property type="entry name" value="Sensor_HK_Regulatory"/>
</dbReference>
<accession>A0A923MZX8</accession>
<organism evidence="8 9">
    <name type="scientific">Flavobacterium muglaense</name>
    <dbReference type="NCBI Taxonomy" id="2764716"/>
    <lineage>
        <taxon>Bacteria</taxon>
        <taxon>Pseudomonadati</taxon>
        <taxon>Bacteroidota</taxon>
        <taxon>Flavobacteriia</taxon>
        <taxon>Flavobacteriales</taxon>
        <taxon>Flavobacteriaceae</taxon>
        <taxon>Flavobacterium</taxon>
    </lineage>
</organism>
<dbReference type="GO" id="GO:0000155">
    <property type="term" value="F:phosphorelay sensor kinase activity"/>
    <property type="evidence" value="ECO:0007669"/>
    <property type="project" value="InterPro"/>
</dbReference>
<dbReference type="EMBL" id="JACRUL010000021">
    <property type="protein sequence ID" value="MBC5844801.1"/>
    <property type="molecule type" value="Genomic_DNA"/>
</dbReference>
<name>A0A923MZX8_9FLAO</name>
<dbReference type="Proteomes" id="UP000641454">
    <property type="component" value="Unassembled WGS sequence"/>
</dbReference>
<feature type="domain" description="Histidine kinase" evidence="7">
    <location>
        <begin position="25"/>
        <end position="238"/>
    </location>
</feature>
<dbReference type="SUPFAM" id="SSF55874">
    <property type="entry name" value="ATPase domain of HSP90 chaperone/DNA topoisomerase II/histidine kinase"/>
    <property type="match status" value="1"/>
</dbReference>
<dbReference type="CDD" id="cd00075">
    <property type="entry name" value="HATPase"/>
    <property type="match status" value="1"/>
</dbReference>
<comment type="caution">
    <text evidence="8">The sequence shown here is derived from an EMBL/GenBank/DDBJ whole genome shotgun (WGS) entry which is preliminary data.</text>
</comment>
<protein>
    <recommendedName>
        <fullName evidence="2">histidine kinase</fullName>
        <ecNumber evidence="2">2.7.13.3</ecNumber>
    </recommendedName>
</protein>
<dbReference type="InterPro" id="IPR036890">
    <property type="entry name" value="HATPase_C_sf"/>
</dbReference>
<evidence type="ECO:0000313" key="8">
    <source>
        <dbReference type="EMBL" id="MBC5844801.1"/>
    </source>
</evidence>